<dbReference type="InterPro" id="IPR007342">
    <property type="entry name" value="PsuG"/>
</dbReference>
<dbReference type="InterPro" id="IPR022830">
    <property type="entry name" value="Indigdn_synthA-like"/>
</dbReference>
<dbReference type="GO" id="GO:0016798">
    <property type="term" value="F:hydrolase activity, acting on glycosyl bonds"/>
    <property type="evidence" value="ECO:0007669"/>
    <property type="project" value="UniProtKB-KW"/>
</dbReference>
<accession>A0AAV6TQU0</accession>
<keyword evidence="2" id="KW-0378">Hydrolase</keyword>
<evidence type="ECO:0000256" key="5">
    <source>
        <dbReference type="ARBA" id="ARBA00023295"/>
    </source>
</evidence>
<evidence type="ECO:0000256" key="3">
    <source>
        <dbReference type="ARBA" id="ARBA00023211"/>
    </source>
</evidence>
<proteinExistence type="predicted"/>
<organism evidence="6 7">
    <name type="scientific">Oedothorax gibbosus</name>
    <dbReference type="NCBI Taxonomy" id="931172"/>
    <lineage>
        <taxon>Eukaryota</taxon>
        <taxon>Metazoa</taxon>
        <taxon>Ecdysozoa</taxon>
        <taxon>Arthropoda</taxon>
        <taxon>Chelicerata</taxon>
        <taxon>Arachnida</taxon>
        <taxon>Araneae</taxon>
        <taxon>Araneomorphae</taxon>
        <taxon>Entelegynae</taxon>
        <taxon>Araneoidea</taxon>
        <taxon>Linyphiidae</taxon>
        <taxon>Erigoninae</taxon>
        <taxon>Oedothorax</taxon>
    </lineage>
</organism>
<evidence type="ECO:0000256" key="4">
    <source>
        <dbReference type="ARBA" id="ARBA00023239"/>
    </source>
</evidence>
<gene>
    <name evidence="6" type="ORF">JTE90_017397</name>
</gene>
<dbReference type="EMBL" id="JAFNEN010001266">
    <property type="protein sequence ID" value="KAG8174259.1"/>
    <property type="molecule type" value="Genomic_DNA"/>
</dbReference>
<keyword evidence="7" id="KW-1185">Reference proteome</keyword>
<protein>
    <recommendedName>
        <fullName evidence="8">Pseudouridine-5'-phosphate glycosidase</fullName>
    </recommendedName>
</protein>
<dbReference type="PANTHER" id="PTHR42909">
    <property type="entry name" value="ZGC:136858"/>
    <property type="match status" value="1"/>
</dbReference>
<evidence type="ECO:0008006" key="8">
    <source>
        <dbReference type="Google" id="ProtNLM"/>
    </source>
</evidence>
<evidence type="ECO:0000313" key="6">
    <source>
        <dbReference type="EMBL" id="KAG8174259.1"/>
    </source>
</evidence>
<keyword evidence="3" id="KW-0464">Manganese</keyword>
<evidence type="ECO:0000256" key="2">
    <source>
        <dbReference type="ARBA" id="ARBA00022801"/>
    </source>
</evidence>
<dbReference type="GO" id="GO:0046872">
    <property type="term" value="F:metal ion binding"/>
    <property type="evidence" value="ECO:0007669"/>
    <property type="project" value="UniProtKB-KW"/>
</dbReference>
<dbReference type="PANTHER" id="PTHR42909:SF1">
    <property type="entry name" value="CARBOHYDRATE KINASE PFKB DOMAIN-CONTAINING PROTEIN"/>
    <property type="match status" value="1"/>
</dbReference>
<evidence type="ECO:0000256" key="1">
    <source>
        <dbReference type="ARBA" id="ARBA00022723"/>
    </source>
</evidence>
<dbReference type="AlphaFoldDB" id="A0AAV6TQU0"/>
<dbReference type="Pfam" id="PF04227">
    <property type="entry name" value="Indigoidine_A"/>
    <property type="match status" value="1"/>
</dbReference>
<dbReference type="GO" id="GO:0005737">
    <property type="term" value="C:cytoplasm"/>
    <property type="evidence" value="ECO:0007669"/>
    <property type="project" value="TreeGrafter"/>
</dbReference>
<sequence>MALAHRAGIQIFVTGGIGGVHRGAETSMDISADLYELSHTPLTVISAGVKSILDIGENIRISGNTWCLCCYIWRYKRISFFLYSS</sequence>
<keyword evidence="1" id="KW-0479">Metal-binding</keyword>
<dbReference type="Proteomes" id="UP000827092">
    <property type="component" value="Unassembled WGS sequence"/>
</dbReference>
<dbReference type="Gene3D" id="3.40.1790.10">
    <property type="entry name" value="Indigoidine synthase domain"/>
    <property type="match status" value="1"/>
</dbReference>
<name>A0AAV6TQU0_9ARAC</name>
<dbReference type="GO" id="GO:0004730">
    <property type="term" value="F:pseudouridylate synthase activity"/>
    <property type="evidence" value="ECO:0007669"/>
    <property type="project" value="InterPro"/>
</dbReference>
<comment type="caution">
    <text evidence="6">The sequence shown here is derived from an EMBL/GenBank/DDBJ whole genome shotgun (WGS) entry which is preliminary data.</text>
</comment>
<reference evidence="6 7" key="1">
    <citation type="journal article" date="2022" name="Nat. Ecol. Evol.">
        <title>A masculinizing supergene underlies an exaggerated male reproductive morph in a spider.</title>
        <authorList>
            <person name="Hendrickx F."/>
            <person name="De Corte Z."/>
            <person name="Sonet G."/>
            <person name="Van Belleghem S.M."/>
            <person name="Kostlbacher S."/>
            <person name="Vangestel C."/>
        </authorList>
    </citation>
    <scope>NUCLEOTIDE SEQUENCE [LARGE SCALE GENOMIC DNA]</scope>
    <source>
        <strain evidence="6">W744_W776</strain>
    </source>
</reference>
<keyword evidence="4" id="KW-0456">Lyase</keyword>
<dbReference type="SUPFAM" id="SSF110581">
    <property type="entry name" value="Indigoidine synthase A-like"/>
    <property type="match status" value="1"/>
</dbReference>
<evidence type="ECO:0000313" key="7">
    <source>
        <dbReference type="Proteomes" id="UP000827092"/>
    </source>
</evidence>
<keyword evidence="5" id="KW-0326">Glycosidase</keyword>